<organism evidence="1 2">
    <name type="scientific">Eikenella corrodens ATCC 23834</name>
    <dbReference type="NCBI Taxonomy" id="546274"/>
    <lineage>
        <taxon>Bacteria</taxon>
        <taxon>Pseudomonadati</taxon>
        <taxon>Pseudomonadota</taxon>
        <taxon>Betaproteobacteria</taxon>
        <taxon>Neisseriales</taxon>
        <taxon>Neisseriaceae</taxon>
        <taxon>Eikenella</taxon>
    </lineage>
</organism>
<reference evidence="1 2" key="1">
    <citation type="submission" date="2009-01" db="EMBL/GenBank/DDBJ databases">
        <authorList>
            <person name="Fulton L."/>
            <person name="Clifton S."/>
            <person name="Chinwalla A.T."/>
            <person name="Mitreva M."/>
            <person name="Sodergren E."/>
            <person name="Weinstock G."/>
            <person name="Clifton S."/>
            <person name="Dooling D.J."/>
            <person name="Fulton B."/>
            <person name="Minx P."/>
            <person name="Pepin K.H."/>
            <person name="Johnson M."/>
            <person name="Bhonagiri V."/>
            <person name="Nash W.E."/>
            <person name="Mardis E.R."/>
            <person name="Wilson R.K."/>
        </authorList>
    </citation>
    <scope>NUCLEOTIDE SEQUENCE [LARGE SCALE GENOMIC DNA]</scope>
    <source>
        <strain evidence="1 2">ATCC 23834</strain>
    </source>
</reference>
<gene>
    <name evidence="1" type="ORF">EIKCOROL_02307</name>
</gene>
<name>C0DY45_EIKCO</name>
<accession>C0DY45</accession>
<proteinExistence type="predicted"/>
<protein>
    <submittedName>
        <fullName evidence="1">Uncharacterized protein</fullName>
    </submittedName>
</protein>
<evidence type="ECO:0000313" key="2">
    <source>
        <dbReference type="Proteomes" id="UP000005837"/>
    </source>
</evidence>
<evidence type="ECO:0000313" key="1">
    <source>
        <dbReference type="EMBL" id="EEG23062.1"/>
    </source>
</evidence>
<dbReference type="HOGENOM" id="CLU_3232957_0_0_4"/>
<dbReference type="EMBL" id="ACEA01000051">
    <property type="protein sequence ID" value="EEG23062.1"/>
    <property type="molecule type" value="Genomic_DNA"/>
</dbReference>
<dbReference type="AlphaFoldDB" id="C0DY45"/>
<sequence>MSANLFNFCYGFGLPCRIMRAAWFSVPTFNLKRRVLCSPNLFP</sequence>
<comment type="caution">
    <text evidence="1">The sequence shown here is derived from an EMBL/GenBank/DDBJ whole genome shotgun (WGS) entry which is preliminary data.</text>
</comment>
<dbReference type="Proteomes" id="UP000005837">
    <property type="component" value="Unassembled WGS sequence"/>
</dbReference>